<feature type="transmembrane region" description="Helical" evidence="7">
    <location>
        <begin position="15"/>
        <end position="34"/>
    </location>
</feature>
<dbReference type="AlphaFoldDB" id="A0A0P1IM92"/>
<evidence type="ECO:0000256" key="3">
    <source>
        <dbReference type="ARBA" id="ARBA00022692"/>
    </source>
</evidence>
<evidence type="ECO:0000256" key="6">
    <source>
        <dbReference type="SAM" id="Coils"/>
    </source>
</evidence>
<evidence type="ECO:0000256" key="5">
    <source>
        <dbReference type="ARBA" id="ARBA00023136"/>
    </source>
</evidence>
<proteinExistence type="predicted"/>
<evidence type="ECO:0000259" key="8">
    <source>
        <dbReference type="Pfam" id="PF02706"/>
    </source>
</evidence>
<name>A0A0P1IM92_9RHOB</name>
<dbReference type="RefSeq" id="WP_058312846.1">
    <property type="nucleotide sequence ID" value="NZ_CYTW01000006.1"/>
</dbReference>
<evidence type="ECO:0000256" key="4">
    <source>
        <dbReference type="ARBA" id="ARBA00022989"/>
    </source>
</evidence>
<evidence type="ECO:0000256" key="2">
    <source>
        <dbReference type="ARBA" id="ARBA00022475"/>
    </source>
</evidence>
<dbReference type="EMBL" id="CYTW01000006">
    <property type="protein sequence ID" value="CUK12432.1"/>
    <property type="molecule type" value="Genomic_DNA"/>
</dbReference>
<dbReference type="Proteomes" id="UP000051870">
    <property type="component" value="Unassembled WGS sequence"/>
</dbReference>
<protein>
    <submittedName>
        <fullName evidence="9">Polysaccharide chain length determinant protein, PEP-CTERM locus subfamily</fullName>
    </submittedName>
</protein>
<keyword evidence="10" id="KW-1185">Reference proteome</keyword>
<sequence length="425" mass="47093">MNQSFVEILNILRRWAVTWSAIVALGTLAALAYVMAKPKMYESSAVIQIEQASVKDTGSSVGNAAALQTLQIIEQRVMARDNLISIIDEYDLFSDAQGMSMSEKVFQLRLAAQVVQIADPSMQWRQDLSPTALNVIVTWNDPELAADIANELVNNVLAQTEQRRRERAEESLAFYDGEERRVGEGIVMLEEQIADYKRQNSASLPGALEEQRQRLADVRSIELEIDSEIIGLRSGAQTSATSIQANRVRRLENQKELYHAEAEELSNAISRAPEVEQTLNTMQLQLQKLTDQYLAISAGRAEAEMGHMLEASQKGDKFQVLEKALVPERPLASKRKRNLALGMVVSAAIATGLVVMLESRSLVIWSGDQLVRKTGLIPVVSIPVIETTGARRMRFGKQFAMLIAIAAIFLVSAVFIVWYFGSANA</sequence>
<evidence type="ECO:0000256" key="1">
    <source>
        <dbReference type="ARBA" id="ARBA00004651"/>
    </source>
</evidence>
<comment type="subcellular location">
    <subcellularLocation>
        <location evidence="1">Cell membrane</location>
        <topology evidence="1">Multi-pass membrane protein</topology>
    </subcellularLocation>
</comment>
<dbReference type="InterPro" id="IPR050445">
    <property type="entry name" value="Bact_polysacc_biosynth/exp"/>
</dbReference>
<keyword evidence="6" id="KW-0175">Coiled coil</keyword>
<feature type="coiled-coil region" evidence="6">
    <location>
        <begin position="248"/>
        <end position="292"/>
    </location>
</feature>
<dbReference type="GeneID" id="83882644"/>
<reference evidence="10" key="1">
    <citation type="submission" date="2015-09" db="EMBL/GenBank/DDBJ databases">
        <authorList>
            <person name="Rodrigo-Torres Lidia"/>
            <person name="Arahal R.David."/>
        </authorList>
    </citation>
    <scope>NUCLEOTIDE SEQUENCE [LARGE SCALE GENOMIC DNA]</scope>
    <source>
        <strain evidence="10">CECT 7735</strain>
    </source>
</reference>
<evidence type="ECO:0000256" key="7">
    <source>
        <dbReference type="SAM" id="Phobius"/>
    </source>
</evidence>
<keyword evidence="3 7" id="KW-0812">Transmembrane</keyword>
<feature type="transmembrane region" description="Helical" evidence="7">
    <location>
        <begin position="399"/>
        <end position="420"/>
    </location>
</feature>
<evidence type="ECO:0000313" key="10">
    <source>
        <dbReference type="Proteomes" id="UP000051870"/>
    </source>
</evidence>
<organism evidence="9 10">
    <name type="scientific">Shimia thalassica</name>
    <dbReference type="NCBI Taxonomy" id="1715693"/>
    <lineage>
        <taxon>Bacteria</taxon>
        <taxon>Pseudomonadati</taxon>
        <taxon>Pseudomonadota</taxon>
        <taxon>Alphaproteobacteria</taxon>
        <taxon>Rhodobacterales</taxon>
        <taxon>Roseobacteraceae</taxon>
    </lineage>
</organism>
<dbReference type="Pfam" id="PF02706">
    <property type="entry name" value="Wzz"/>
    <property type="match status" value="1"/>
</dbReference>
<accession>A0A0P1IM92</accession>
<feature type="transmembrane region" description="Helical" evidence="7">
    <location>
        <begin position="339"/>
        <end position="357"/>
    </location>
</feature>
<keyword evidence="4 7" id="KW-1133">Transmembrane helix</keyword>
<dbReference type="PANTHER" id="PTHR32309:SF31">
    <property type="entry name" value="CAPSULAR EXOPOLYSACCHARIDE FAMILY"/>
    <property type="match status" value="1"/>
</dbReference>
<evidence type="ECO:0000313" key="9">
    <source>
        <dbReference type="EMBL" id="CUK12432.1"/>
    </source>
</evidence>
<dbReference type="PANTHER" id="PTHR32309">
    <property type="entry name" value="TYROSINE-PROTEIN KINASE"/>
    <property type="match status" value="1"/>
</dbReference>
<gene>
    <name evidence="9" type="ORF">PH7735_03671</name>
</gene>
<feature type="domain" description="Polysaccharide chain length determinant N-terminal" evidence="8">
    <location>
        <begin position="5"/>
        <end position="72"/>
    </location>
</feature>
<keyword evidence="5 7" id="KW-0472">Membrane</keyword>
<dbReference type="InterPro" id="IPR003856">
    <property type="entry name" value="LPS_length_determ_N"/>
</dbReference>
<dbReference type="STRING" id="1715693.PH7735_03671"/>
<keyword evidence="2" id="KW-1003">Cell membrane</keyword>
<dbReference type="GO" id="GO:0005886">
    <property type="term" value="C:plasma membrane"/>
    <property type="evidence" value="ECO:0007669"/>
    <property type="project" value="UniProtKB-SubCell"/>
</dbReference>